<evidence type="ECO:0000256" key="2">
    <source>
        <dbReference type="ARBA" id="ARBA00023140"/>
    </source>
</evidence>
<reference evidence="5 6" key="1">
    <citation type="submission" date="2019-07" db="EMBL/GenBank/DDBJ databases">
        <title>Genomes of Cafeteria roenbergensis.</title>
        <authorList>
            <person name="Fischer M.G."/>
            <person name="Hackl T."/>
            <person name="Roman M."/>
        </authorList>
    </citation>
    <scope>NUCLEOTIDE SEQUENCE [LARGE SCALE GENOMIC DNA]</scope>
    <source>
        <strain evidence="5 6">RCC970-E3</strain>
    </source>
</reference>
<dbReference type="PANTHER" id="PTHR43684:SF1">
    <property type="entry name" value="ENOYL-COA DELTA ISOMERASE 2"/>
    <property type="match status" value="1"/>
</dbReference>
<dbReference type="SUPFAM" id="SSF52096">
    <property type="entry name" value="ClpP/crotonase"/>
    <property type="match status" value="1"/>
</dbReference>
<dbReference type="GO" id="GO:0000062">
    <property type="term" value="F:fatty-acyl-CoA binding"/>
    <property type="evidence" value="ECO:0007669"/>
    <property type="project" value="InterPro"/>
</dbReference>
<dbReference type="SUPFAM" id="SSF47027">
    <property type="entry name" value="Acyl-CoA binding protein"/>
    <property type="match status" value="1"/>
</dbReference>
<dbReference type="Pfam" id="PF00887">
    <property type="entry name" value="ACBP"/>
    <property type="match status" value="1"/>
</dbReference>
<organism evidence="5 6">
    <name type="scientific">Cafeteria roenbergensis</name>
    <name type="common">Marine flagellate</name>
    <dbReference type="NCBI Taxonomy" id="33653"/>
    <lineage>
        <taxon>Eukaryota</taxon>
        <taxon>Sar</taxon>
        <taxon>Stramenopiles</taxon>
        <taxon>Bigyra</taxon>
        <taxon>Opalozoa</taxon>
        <taxon>Bicosoecida</taxon>
        <taxon>Cafeteriaceae</taxon>
        <taxon>Cafeteria</taxon>
    </lineage>
</organism>
<dbReference type="CDD" id="cd06558">
    <property type="entry name" value="crotonase-like"/>
    <property type="match status" value="1"/>
</dbReference>
<comment type="subcellular location">
    <subcellularLocation>
        <location evidence="1">Peroxisome</location>
    </subcellularLocation>
</comment>
<dbReference type="InterPro" id="IPR001753">
    <property type="entry name" value="Enoyl-CoA_hydra/iso"/>
</dbReference>
<keyword evidence="2" id="KW-0576">Peroxisome</keyword>
<dbReference type="Gene3D" id="1.20.80.10">
    <property type="match status" value="1"/>
</dbReference>
<protein>
    <recommendedName>
        <fullName evidence="4">ACB domain-containing protein</fullName>
    </recommendedName>
</protein>
<dbReference type="PANTHER" id="PTHR43684">
    <property type="match status" value="1"/>
</dbReference>
<dbReference type="FunFam" id="3.90.226.10:FF:000084">
    <property type="entry name" value="Enoyl-CoA delta isomerase 2, mitochondrial"/>
    <property type="match status" value="1"/>
</dbReference>
<evidence type="ECO:0000313" key="5">
    <source>
        <dbReference type="EMBL" id="KAA0153278.1"/>
    </source>
</evidence>
<dbReference type="InterPro" id="IPR014352">
    <property type="entry name" value="FERM/acyl-CoA-bd_prot_sf"/>
</dbReference>
<dbReference type="InterPro" id="IPR022408">
    <property type="entry name" value="Acyl-CoA-binding_prot_CS"/>
</dbReference>
<sequence length="395" mass="41877">MLAARVLPSLLRRSMPSVAVSASRTFSSCTAAAASESFLRAKDAIKDLPERPGNDVMLQLYALFKQATEGANKSPAPGMMDFVGKAKWSAWHDLGDISKEEAEARYIALCKSLGADVDGTGAAAAAAATDAPAAPEGEYTTLIVERKENGVVVATMNRPAKKNAISMDMYLELQRVMAETAADPKARALVLTGKGDWYSSGNDLSNFTENMPAGGPGEMAKNAAALLKGFVASFIDFPLPLIAAVNGPAVGIPVTTLGLCDFVYASHTATFETPFTRLGQSPEACSSVVFPRIMGRARANEVLLAGKKLTAAEACEWGLVNEVFSSTDFKAQVAARADAVAALPPQSMRLSKELINSTQQAELHAVNAAECVLLQERWVSDECMGAIMAFMSRKK</sequence>
<evidence type="ECO:0000259" key="4">
    <source>
        <dbReference type="PROSITE" id="PS51228"/>
    </source>
</evidence>
<dbReference type="GO" id="GO:0005777">
    <property type="term" value="C:peroxisome"/>
    <property type="evidence" value="ECO:0007669"/>
    <property type="project" value="UniProtKB-SubCell"/>
</dbReference>
<dbReference type="PRINTS" id="PR00689">
    <property type="entry name" value="ACOABINDINGP"/>
</dbReference>
<keyword evidence="3" id="KW-0413">Isomerase</keyword>
<dbReference type="Gene3D" id="1.10.12.10">
    <property type="entry name" value="Lyase 2-enoyl-coa Hydratase, Chain A, domain 2"/>
    <property type="match status" value="1"/>
</dbReference>
<proteinExistence type="predicted"/>
<comment type="caution">
    <text evidence="5">The sequence shown here is derived from an EMBL/GenBank/DDBJ whole genome shotgun (WGS) entry which is preliminary data.</text>
</comment>
<name>A0A5A8CKD6_CAFRO</name>
<dbReference type="InterPro" id="IPR000582">
    <property type="entry name" value="Acyl-CoA-binding_protein"/>
</dbReference>
<dbReference type="Pfam" id="PF00378">
    <property type="entry name" value="ECH_1"/>
    <property type="match status" value="1"/>
</dbReference>
<evidence type="ECO:0000256" key="1">
    <source>
        <dbReference type="ARBA" id="ARBA00004275"/>
    </source>
</evidence>
<feature type="domain" description="ACB" evidence="4">
    <location>
        <begin position="34"/>
        <end position="119"/>
    </location>
</feature>
<dbReference type="InterPro" id="IPR014748">
    <property type="entry name" value="Enoyl-CoA_hydra_C"/>
</dbReference>
<dbReference type="PROSITE" id="PS51228">
    <property type="entry name" value="ACB_2"/>
    <property type="match status" value="1"/>
</dbReference>
<dbReference type="PROSITE" id="PS00880">
    <property type="entry name" value="ACB_1"/>
    <property type="match status" value="1"/>
</dbReference>
<dbReference type="InterPro" id="IPR029045">
    <property type="entry name" value="ClpP/crotonase-like_dom_sf"/>
</dbReference>
<dbReference type="AlphaFoldDB" id="A0A5A8CKD6"/>
<gene>
    <name evidence="5" type="ORF">FNF28_06955</name>
</gene>
<dbReference type="InterPro" id="IPR051053">
    <property type="entry name" value="ECH/Chromodomain_protein"/>
</dbReference>
<evidence type="ECO:0000313" key="6">
    <source>
        <dbReference type="Proteomes" id="UP000324907"/>
    </source>
</evidence>
<dbReference type="Gene3D" id="3.90.226.10">
    <property type="entry name" value="2-enoyl-CoA Hydratase, Chain A, domain 1"/>
    <property type="match status" value="1"/>
</dbReference>
<evidence type="ECO:0000256" key="3">
    <source>
        <dbReference type="ARBA" id="ARBA00023235"/>
    </source>
</evidence>
<accession>A0A5A8CKD6</accession>
<dbReference type="GO" id="GO:0004165">
    <property type="term" value="F:delta(3)-delta(2)-enoyl-CoA isomerase activity"/>
    <property type="evidence" value="ECO:0007669"/>
    <property type="project" value="UniProtKB-ARBA"/>
</dbReference>
<dbReference type="InterPro" id="IPR035984">
    <property type="entry name" value="Acyl-CoA-binding_sf"/>
</dbReference>
<dbReference type="EMBL" id="VLTL01000200">
    <property type="protein sequence ID" value="KAA0153278.1"/>
    <property type="molecule type" value="Genomic_DNA"/>
</dbReference>
<dbReference type="Proteomes" id="UP000324907">
    <property type="component" value="Unassembled WGS sequence"/>
</dbReference>